<feature type="domain" description="Malonyl-CoA:ACP transacylase (MAT)" evidence="5">
    <location>
        <begin position="22"/>
        <end position="313"/>
    </location>
</feature>
<proteinExistence type="predicted"/>
<evidence type="ECO:0000313" key="6">
    <source>
        <dbReference type="EMBL" id="MDI5972658.1"/>
    </source>
</evidence>
<accession>A0AA90KAP1</accession>
<keyword evidence="2" id="KW-0511">Multifunctional enzyme</keyword>
<name>A0AA90KAP1_9ACTN</name>
<dbReference type="InterPro" id="IPR001227">
    <property type="entry name" value="Ac_transferase_dom_sf"/>
</dbReference>
<dbReference type="Pfam" id="PF00698">
    <property type="entry name" value="Acyl_transf_1"/>
    <property type="match status" value="1"/>
</dbReference>
<dbReference type="GO" id="GO:0006633">
    <property type="term" value="P:fatty acid biosynthetic process"/>
    <property type="evidence" value="ECO:0007669"/>
    <property type="project" value="TreeGrafter"/>
</dbReference>
<organism evidence="6">
    <name type="scientific">Streptantibioticus silvisoli</name>
    <dbReference type="NCBI Taxonomy" id="2705255"/>
    <lineage>
        <taxon>Bacteria</taxon>
        <taxon>Bacillati</taxon>
        <taxon>Actinomycetota</taxon>
        <taxon>Actinomycetes</taxon>
        <taxon>Kitasatosporales</taxon>
        <taxon>Streptomycetaceae</taxon>
        <taxon>Streptantibioticus</taxon>
    </lineage>
</organism>
<sequence length="355" mass="37572">MTRTTKTRGTREARPTRRIGFLLPGQGAQHQRMAAGLYGWDDVFTTTMDTLFAALGTDGGTLRADWLSDDPAVPPDHVTRAQPLLYAVDYAIGATLRAWGAPPAVLLGHSAGELAAGALAGVFDPADAMRLMWDRARRIAALPPGGMLAVAATVEELTPWLHGDVVIAAVNGPRQTMLAGPAAPLAEALPRIREAGLTAVPVKATTAFHSPALRPAISTEPYQGVTLRPPAVALWSAFAAAPLTADLALSPRFWAGHPVEPVLFGPALDALLTGEDLLLIETGPGQGLTSLARRHPRVRAGHSAVVPLLPARPLGPRHDRRHLLAAVDRLRDQGWKLNPPPAPHDEATDPSGETR</sequence>
<evidence type="ECO:0000256" key="2">
    <source>
        <dbReference type="ARBA" id="ARBA00023268"/>
    </source>
</evidence>
<feature type="compositionally biased region" description="Basic and acidic residues" evidence="4">
    <location>
        <begin position="343"/>
        <end position="355"/>
    </location>
</feature>
<dbReference type="Gene3D" id="3.30.70.3290">
    <property type="match status" value="1"/>
</dbReference>
<dbReference type="InterPro" id="IPR016035">
    <property type="entry name" value="Acyl_Trfase/lysoPLipase"/>
</dbReference>
<feature type="region of interest" description="Disordered" evidence="4">
    <location>
        <begin position="332"/>
        <end position="355"/>
    </location>
</feature>
<dbReference type="SMART" id="SM00827">
    <property type="entry name" value="PKS_AT"/>
    <property type="match status" value="1"/>
</dbReference>
<dbReference type="InterPro" id="IPR014043">
    <property type="entry name" value="Acyl_transferase_dom"/>
</dbReference>
<evidence type="ECO:0000256" key="1">
    <source>
        <dbReference type="ARBA" id="ARBA00022679"/>
    </source>
</evidence>
<dbReference type="GO" id="GO:0004312">
    <property type="term" value="F:fatty acid synthase activity"/>
    <property type="evidence" value="ECO:0007669"/>
    <property type="project" value="TreeGrafter"/>
</dbReference>
<protein>
    <submittedName>
        <fullName evidence="6">Acyltransferase domain-containing protein</fullName>
    </submittedName>
</protein>
<comment type="caution">
    <text evidence="6">The sequence shown here is derived from an EMBL/GenBank/DDBJ whole genome shotgun (WGS) entry which is preliminary data.</text>
</comment>
<keyword evidence="3 6" id="KW-0012">Acyltransferase</keyword>
<keyword evidence="1" id="KW-0808">Transferase</keyword>
<dbReference type="PANTHER" id="PTHR43775">
    <property type="entry name" value="FATTY ACID SYNTHASE"/>
    <property type="match status" value="1"/>
</dbReference>
<dbReference type="SUPFAM" id="SSF55048">
    <property type="entry name" value="Probable ACP-binding domain of malonyl-CoA ACP transacylase"/>
    <property type="match status" value="1"/>
</dbReference>
<dbReference type="Gene3D" id="3.40.366.10">
    <property type="entry name" value="Malonyl-Coenzyme A Acyl Carrier Protein, domain 2"/>
    <property type="match status" value="1"/>
</dbReference>
<evidence type="ECO:0000256" key="4">
    <source>
        <dbReference type="SAM" id="MobiDB-lite"/>
    </source>
</evidence>
<evidence type="ECO:0000259" key="5">
    <source>
        <dbReference type="SMART" id="SM00827"/>
    </source>
</evidence>
<dbReference type="SUPFAM" id="SSF52151">
    <property type="entry name" value="FabD/lysophospholipase-like"/>
    <property type="match status" value="1"/>
</dbReference>
<dbReference type="InterPro" id="IPR016036">
    <property type="entry name" value="Malonyl_transacylase_ACP-bd"/>
</dbReference>
<dbReference type="Gene3D" id="3.30.70.250">
    <property type="entry name" value="Malonyl-CoA ACP transacylase, ACP-binding"/>
    <property type="match status" value="1"/>
</dbReference>
<reference evidence="6" key="1">
    <citation type="submission" date="2023-05" db="EMBL/GenBank/DDBJ databases">
        <title>Streptantibioticus silvisoli sp. nov., acidotolerant actinomycetes 1 from pine litter.</title>
        <authorList>
            <person name="Swiecimska M."/>
            <person name="Golinska P."/>
            <person name="Sangal V."/>
            <person name="Wachnowicz B."/>
            <person name="Goodfellow M."/>
        </authorList>
    </citation>
    <scope>NUCLEOTIDE SEQUENCE</scope>
    <source>
        <strain evidence="6">SL13</strain>
    </source>
</reference>
<dbReference type="PANTHER" id="PTHR43775:SF51">
    <property type="entry name" value="INACTIVE PHENOLPHTHIOCEROL SYNTHESIS POLYKETIDE SYNTHASE TYPE I PKS1-RELATED"/>
    <property type="match status" value="1"/>
</dbReference>
<evidence type="ECO:0000256" key="3">
    <source>
        <dbReference type="ARBA" id="ARBA00023315"/>
    </source>
</evidence>
<gene>
    <name evidence="6" type="ORF">POF50_025500</name>
</gene>
<dbReference type="AlphaFoldDB" id="A0AA90KAP1"/>
<dbReference type="InterPro" id="IPR050091">
    <property type="entry name" value="PKS_NRPS_Biosynth_Enz"/>
</dbReference>
<dbReference type="EMBL" id="JABXJJ020000035">
    <property type="protein sequence ID" value="MDI5972658.1"/>
    <property type="molecule type" value="Genomic_DNA"/>
</dbReference>